<dbReference type="SUPFAM" id="SSF56371">
    <property type="entry name" value="Ribosome inactivating proteins (RIP)"/>
    <property type="match status" value="1"/>
</dbReference>
<dbReference type="Pfam" id="PF00161">
    <property type="entry name" value="RIP"/>
    <property type="match status" value="1"/>
</dbReference>
<keyword evidence="1" id="KW-0652">Protein synthesis inhibitor</keyword>
<evidence type="ECO:0000313" key="3">
    <source>
        <dbReference type="EMBL" id="KAL3653667.1"/>
    </source>
</evidence>
<dbReference type="GO" id="GO:0030598">
    <property type="term" value="F:rRNA N-glycosylase activity"/>
    <property type="evidence" value="ECO:0007669"/>
    <property type="project" value="UniProtKB-EC"/>
</dbReference>
<dbReference type="AlphaFoldDB" id="A0ABD3EHF6"/>
<dbReference type="InterPro" id="IPR017989">
    <property type="entry name" value="Ribosome_inactivat_1/2"/>
</dbReference>
<protein>
    <recommendedName>
        <fullName evidence="1">rRNA N-glycosylase</fullName>
        <ecNumber evidence="1">3.2.2.22</ecNumber>
    </recommendedName>
</protein>
<dbReference type="InterPro" id="IPR036041">
    <property type="entry name" value="Ribosome-inact_prot_sf"/>
</dbReference>
<feature type="region of interest" description="Disordered" evidence="2">
    <location>
        <begin position="12"/>
        <end position="37"/>
    </location>
</feature>
<dbReference type="InterPro" id="IPR001574">
    <property type="entry name" value="Ribosome_inactivat_prot"/>
</dbReference>
<dbReference type="PRINTS" id="PR00396">
    <property type="entry name" value="SHIGARICIN"/>
</dbReference>
<keyword evidence="1" id="KW-0611">Plant defense</keyword>
<sequence>MHGDFLIIIQPRKENKSKSGGGGGSPPPPQQPAAPQNPLHTIRFTTVDSSQATYNELIRECTQYLCGELQHLGFPVLGTDNLFFFIELSNDSCQVILLVSKFDFYVVAFRGGLQVFYFGDAEITRELIQSIFNDVTYDYIPINFTSNYTKLETKAWKKRADFDLGMSKLDHFISELANLKTNDKKLGEIIARGIVTFIQLIPESARLRRFNRRLSDVAEPQNGVYSTYQPDDFDVSCQNYWNSISEKVLHSTTEDEKFDESIELDMGIQWPNEEDDLTEIRHVKDVSIARRCLRILKSRRRGV</sequence>
<evidence type="ECO:0000256" key="2">
    <source>
        <dbReference type="SAM" id="MobiDB-lite"/>
    </source>
</evidence>
<dbReference type="PANTHER" id="PTHR33453:SF34">
    <property type="entry name" value="RIBOSOME-INACTIVATING PROTEIN"/>
    <property type="match status" value="1"/>
</dbReference>
<dbReference type="EMBL" id="JAVIJP010000005">
    <property type="protein sequence ID" value="KAL3653667.1"/>
    <property type="molecule type" value="Genomic_DNA"/>
</dbReference>
<dbReference type="GO" id="GO:0017148">
    <property type="term" value="P:negative regulation of translation"/>
    <property type="evidence" value="ECO:0007669"/>
    <property type="project" value="UniProtKB-KW"/>
</dbReference>
<keyword evidence="1" id="KW-0378">Hydrolase</keyword>
<comment type="catalytic activity">
    <reaction evidence="1">
        <text>Endohydrolysis of the N-glycosidic bond at one specific adenosine on the 28S rRNA.</text>
        <dbReference type="EC" id="3.2.2.22"/>
    </reaction>
</comment>
<comment type="caution">
    <text evidence="3">The sequence shown here is derived from an EMBL/GenBank/DDBJ whole genome shotgun (WGS) entry which is preliminary data.</text>
</comment>
<organism evidence="3 4">
    <name type="scientific">Castilleja foliolosa</name>
    <dbReference type="NCBI Taxonomy" id="1961234"/>
    <lineage>
        <taxon>Eukaryota</taxon>
        <taxon>Viridiplantae</taxon>
        <taxon>Streptophyta</taxon>
        <taxon>Embryophyta</taxon>
        <taxon>Tracheophyta</taxon>
        <taxon>Spermatophyta</taxon>
        <taxon>Magnoliopsida</taxon>
        <taxon>eudicotyledons</taxon>
        <taxon>Gunneridae</taxon>
        <taxon>Pentapetalae</taxon>
        <taxon>asterids</taxon>
        <taxon>lamiids</taxon>
        <taxon>Lamiales</taxon>
        <taxon>Orobanchaceae</taxon>
        <taxon>Pedicularideae</taxon>
        <taxon>Castillejinae</taxon>
        <taxon>Castilleja</taxon>
    </lineage>
</organism>
<gene>
    <name evidence="3" type="ORF">CASFOL_003348</name>
</gene>
<dbReference type="Proteomes" id="UP001632038">
    <property type="component" value="Unassembled WGS sequence"/>
</dbReference>
<name>A0ABD3EHF6_9LAMI</name>
<keyword evidence="4" id="KW-1185">Reference proteome</keyword>
<dbReference type="EC" id="3.2.2.22" evidence="1"/>
<evidence type="ECO:0000313" key="4">
    <source>
        <dbReference type="Proteomes" id="UP001632038"/>
    </source>
</evidence>
<dbReference type="PANTHER" id="PTHR33453">
    <property type="match status" value="1"/>
</dbReference>
<proteinExistence type="inferred from homology"/>
<comment type="similarity">
    <text evidence="1">Belongs to the ribosome-inactivating protein family.</text>
</comment>
<keyword evidence="1" id="KW-0800">Toxin</keyword>
<dbReference type="GO" id="GO:0090729">
    <property type="term" value="F:toxin activity"/>
    <property type="evidence" value="ECO:0007669"/>
    <property type="project" value="UniProtKB-KW"/>
</dbReference>
<evidence type="ECO:0000256" key="1">
    <source>
        <dbReference type="RuleBase" id="RU004915"/>
    </source>
</evidence>
<dbReference type="GO" id="GO:0006952">
    <property type="term" value="P:defense response"/>
    <property type="evidence" value="ECO:0007669"/>
    <property type="project" value="UniProtKB-KW"/>
</dbReference>
<dbReference type="InterPro" id="IPR016138">
    <property type="entry name" value="Ribosome_inactivat_prot_sub1"/>
</dbReference>
<accession>A0ABD3EHF6</accession>
<reference evidence="4" key="1">
    <citation type="journal article" date="2024" name="IScience">
        <title>Strigolactones Initiate the Formation of Haustorium-like Structures in Castilleja.</title>
        <authorList>
            <person name="Buerger M."/>
            <person name="Peterson D."/>
            <person name="Chory J."/>
        </authorList>
    </citation>
    <scope>NUCLEOTIDE SEQUENCE [LARGE SCALE GENOMIC DNA]</scope>
</reference>
<dbReference type="Gene3D" id="3.40.420.10">
    <property type="entry name" value="Ricin (A subunit), domain 1"/>
    <property type="match status" value="1"/>
</dbReference>